<organism evidence="1 2">
    <name type="scientific">Paramuricea clavata</name>
    <name type="common">Red gorgonian</name>
    <name type="synonym">Violescent sea-whip</name>
    <dbReference type="NCBI Taxonomy" id="317549"/>
    <lineage>
        <taxon>Eukaryota</taxon>
        <taxon>Metazoa</taxon>
        <taxon>Cnidaria</taxon>
        <taxon>Anthozoa</taxon>
        <taxon>Octocorallia</taxon>
        <taxon>Malacalcyonacea</taxon>
        <taxon>Plexauridae</taxon>
        <taxon>Paramuricea</taxon>
    </lineage>
</organism>
<comment type="caution">
    <text evidence="1">The sequence shown here is derived from an EMBL/GenBank/DDBJ whole genome shotgun (WGS) entry which is preliminary data.</text>
</comment>
<reference evidence="1" key="1">
    <citation type="submission" date="2020-04" db="EMBL/GenBank/DDBJ databases">
        <authorList>
            <person name="Alioto T."/>
            <person name="Alioto T."/>
            <person name="Gomez Garrido J."/>
        </authorList>
    </citation>
    <scope>NUCLEOTIDE SEQUENCE</scope>
    <source>
        <strain evidence="1">A484AB</strain>
    </source>
</reference>
<dbReference type="EMBL" id="CACRXK020007110">
    <property type="protein sequence ID" value="CAB4011316.1"/>
    <property type="molecule type" value="Genomic_DNA"/>
</dbReference>
<dbReference type="AlphaFoldDB" id="A0A6S7I0R9"/>
<dbReference type="Pfam" id="PF13432">
    <property type="entry name" value="TPR_16"/>
    <property type="match status" value="1"/>
</dbReference>
<name>A0A6S7I0R9_PARCT</name>
<dbReference type="Proteomes" id="UP001152795">
    <property type="component" value="Unassembled WGS sequence"/>
</dbReference>
<keyword evidence="2" id="KW-1185">Reference proteome</keyword>
<evidence type="ECO:0000313" key="2">
    <source>
        <dbReference type="Proteomes" id="UP001152795"/>
    </source>
</evidence>
<dbReference type="Gene3D" id="1.25.40.10">
    <property type="entry name" value="Tetratricopeptide repeat domain"/>
    <property type="match status" value="4"/>
</dbReference>
<sequence length="1073" mass="119987">MAQRKYTRSGYPAQGTKAFTNEALDVDGGMNSVVAETRGKANQSACVSNLKQSVVRRTESLLNDIQVNIQRGDMQSAAVSLCHAYSLAPRRTKKQLRRIEGGALKDLVKILERFCTENNQESSLSVKKISELILLPEVDPSNSVAWRVRLWALLESEEYEEVVLNTDRLESMPKTNETADLYLMCSLAHMKVGVGETGIELYLRAFNTDAKRASKCMSGIGEDNKNVIYNTFLEKASQLHRNMMSLSDKDNVDMLNYYGEISRLRPSDVKSAEIYGQLLMKVFRYEDAKVSFSHCIDQLESQGDLLEVVRFRLYHAECLVNIGNFDEAVLDYLEAMEHDSCLTQITLQSLSNAHVTKLTSCIIEQASALVNQISCPDGDESDPNASDSALQLYHRLYKLLYAIDSENTDALRKCAESLQVAGKHEDAVALLTEAIRKTPSVHLLCERAMSYLGMKNFTMAQTDLECASHLQANSIELHCCKSYLNFLIKKPGKAVQDVSFACSVSSSRTVKVLKKFTDEQYRIITHGVEKYIHECMKKTKPGIKAMSKLIISLCDLLVNISPTKLDYYLQYSDVLVAMDMPDEAQAIMLRMIKNSPSECLPIVHLAALRLKLGNTELAMEGFCSVLREVDEESLAAEFSEFPKKERAQISREAHTRGLTLSREERYCEAIDCFGIAIAAASCHAPDSFLARARCLVQLQHYLKAISDFTAVLKRAPSCVEARCGRACVYVRLQEYLAASRDILFSLHTNIPATTRFLSSLPELRLRMVLFTLEKYLQIAFAYCGKNGDVASTIQEDSPMTCGESLLLLSNLLVCLSPQNPKYLSILGDALIVHRRFPEAITTLKTAQELSPLDVSITARISVLFTKVDDYEAAMYELSKLAEDWETLAFCVQAVNEGAKSKLAHTSFTQGELLKKREQNGEALKFYSIAVAASCCRDAGILRARGKCLENLQEYTRAIRDLSAVLALPNPLISDFCARAVAYMMDEDDEKACRDFIFALERDANTARNMIASRPGNDPTLGIFLTSARIAHARKDYEKAHSICEHGLMLDENDADLLALKEKCENHMQKCILM</sequence>
<gene>
    <name evidence="1" type="ORF">PACLA_8A051631</name>
</gene>
<dbReference type="OrthoDB" id="5971337at2759"/>
<dbReference type="SMART" id="SM00028">
    <property type="entry name" value="TPR"/>
    <property type="match status" value="8"/>
</dbReference>
<dbReference type="PANTHER" id="PTHR44874">
    <property type="entry name" value="TETRATRICOPEPTIDE REPEAT PROTEIN 34"/>
    <property type="match status" value="1"/>
</dbReference>
<accession>A0A6S7I0R9</accession>
<dbReference type="SUPFAM" id="SSF48452">
    <property type="entry name" value="TPR-like"/>
    <property type="match status" value="3"/>
</dbReference>
<evidence type="ECO:0000313" key="1">
    <source>
        <dbReference type="EMBL" id="CAB4011316.1"/>
    </source>
</evidence>
<protein>
    <submittedName>
        <fullName evidence="1">Tetratricopeptide repeat 34</fullName>
    </submittedName>
</protein>
<proteinExistence type="predicted"/>
<dbReference type="InterPro" id="IPR011990">
    <property type="entry name" value="TPR-like_helical_dom_sf"/>
</dbReference>
<dbReference type="InterPro" id="IPR019734">
    <property type="entry name" value="TPR_rpt"/>
</dbReference>
<dbReference type="InterPro" id="IPR042161">
    <property type="entry name" value="TTC34"/>
</dbReference>
<dbReference type="PANTHER" id="PTHR44874:SF1">
    <property type="entry name" value="TETRATRICOPEPTIDE REPEAT PROTEIN 34"/>
    <property type="match status" value="1"/>
</dbReference>